<feature type="signal peptide" evidence="25">
    <location>
        <begin position="1"/>
        <end position="20"/>
    </location>
</feature>
<keyword evidence="5 23" id="KW-0349">Heme</keyword>
<keyword evidence="15" id="KW-0755">Steroidogenesis</keyword>
<evidence type="ECO:0000256" key="25">
    <source>
        <dbReference type="SAM" id="SignalP"/>
    </source>
</evidence>
<evidence type="ECO:0000256" key="2">
    <source>
        <dbReference type="ARBA" id="ARBA00004174"/>
    </source>
</evidence>
<evidence type="ECO:0000256" key="24">
    <source>
        <dbReference type="RuleBase" id="RU000461"/>
    </source>
</evidence>
<dbReference type="Pfam" id="PF00067">
    <property type="entry name" value="p450"/>
    <property type="match status" value="1"/>
</dbReference>
<keyword evidence="8" id="KW-0256">Endoplasmic reticulum</keyword>
<feature type="binding site" description="axial binding residue" evidence="23">
    <location>
        <position position="447"/>
    </location>
    <ligand>
        <name>heme</name>
        <dbReference type="ChEBI" id="CHEBI:30413"/>
    </ligand>
    <ligandPart>
        <name>Fe</name>
        <dbReference type="ChEBI" id="CHEBI:18248"/>
    </ligandPart>
</feature>
<dbReference type="GO" id="GO:0042448">
    <property type="term" value="P:progesterone metabolic process"/>
    <property type="evidence" value="ECO:0007669"/>
    <property type="project" value="TreeGrafter"/>
</dbReference>
<dbReference type="InterPro" id="IPR036396">
    <property type="entry name" value="Cyt_P450_sf"/>
</dbReference>
<evidence type="ECO:0000256" key="5">
    <source>
        <dbReference type="ARBA" id="ARBA00022617"/>
    </source>
</evidence>
<keyword evidence="25" id="KW-0732">Signal</keyword>
<dbReference type="GO" id="GO:0005496">
    <property type="term" value="F:steroid binding"/>
    <property type="evidence" value="ECO:0007669"/>
    <property type="project" value="UniProtKB-KW"/>
</dbReference>
<dbReference type="FunCoup" id="A0A6P8PBP4">
    <property type="interactions" value="80"/>
</dbReference>
<evidence type="ECO:0000313" key="27">
    <source>
        <dbReference type="RefSeq" id="XP_033772941.1"/>
    </source>
</evidence>
<accession>A0A6P8PBP4</accession>
<dbReference type="InterPro" id="IPR001128">
    <property type="entry name" value="Cyt_P450"/>
</dbReference>
<evidence type="ECO:0000256" key="21">
    <source>
        <dbReference type="ARBA" id="ARBA00044304"/>
    </source>
</evidence>
<dbReference type="GO" id="GO:0006694">
    <property type="term" value="P:steroid biosynthetic process"/>
    <property type="evidence" value="ECO:0007669"/>
    <property type="project" value="UniProtKB-KW"/>
</dbReference>
<sequence length="511" mass="58179">MIYPALLALLLSLLAFLAKRRWKRYGPEPCGGKKLPSPPSLPLLGHLLELRRQDLPVRFMELSQCYGPVFRLRFGIQDVVILNSVEIIREALIKKWSDFAGRPPSYTGDLISFGGKDLSLGDYTPLWKIQRRLAHSSVQRSLRTNLESLISQEAEHLCQDFLSRGSSPMDVANDFSLHTCKIISSMTFGVLFDTKDPEFQAIHKCIAEVVRLWSSPRVIVLDSVPLLRKLPNATLEELLRMAERRDTFVRNQLQIHKETFRPSEIRDILDNMIHFLQERQQREQSLAAEGGEEFNEDHVHMAIVDLFIGGTETTASTLTWTVAFLMHHPQVQQRIHSEMIDILGPNHFPEYSDRNRLPLLWATVSEMLRLRPVAPLALPHATTKDTSVAGYFIPKGTVVIANLYAANHDEMIWKNPTQFRPERFLEAEDPKQAHRNVLAFSAGARVCLGEPLARMELFLFLGHLLHHFRFLPPAAGQLPDLCGIFGFNLRSKPFQVRLVPWTEPGLGEGQE</sequence>
<keyword evidence="9" id="KW-0492">Microsome</keyword>
<dbReference type="RefSeq" id="XP_033772941.1">
    <property type="nucleotide sequence ID" value="XM_033917050.1"/>
</dbReference>
<keyword evidence="14" id="KW-0472">Membrane</keyword>
<evidence type="ECO:0000256" key="7">
    <source>
        <dbReference type="ARBA" id="ARBA00022723"/>
    </source>
</evidence>
<keyword evidence="7 23" id="KW-0479">Metal-binding</keyword>
<evidence type="ECO:0000256" key="8">
    <source>
        <dbReference type="ARBA" id="ARBA00022824"/>
    </source>
</evidence>
<dbReference type="GO" id="GO:0020037">
    <property type="term" value="F:heme binding"/>
    <property type="evidence" value="ECO:0007669"/>
    <property type="project" value="InterPro"/>
</dbReference>
<evidence type="ECO:0000256" key="22">
    <source>
        <dbReference type="ARBA" id="ARBA00044342"/>
    </source>
</evidence>
<evidence type="ECO:0000256" key="4">
    <source>
        <dbReference type="ARBA" id="ARBA00010617"/>
    </source>
</evidence>
<evidence type="ECO:0000256" key="1">
    <source>
        <dbReference type="ARBA" id="ARBA00001970"/>
    </source>
</evidence>
<evidence type="ECO:0000256" key="10">
    <source>
        <dbReference type="ARBA" id="ARBA00023002"/>
    </source>
</evidence>
<dbReference type="EC" id="1.14.14.16" evidence="16"/>
<keyword evidence="6" id="KW-0754">Steroid-binding</keyword>
<feature type="chain" id="PRO_5028289300" description="Steroid 21-hydroxylase" evidence="25">
    <location>
        <begin position="21"/>
        <end position="511"/>
    </location>
</feature>
<protein>
    <recommendedName>
        <fullName evidence="17">Steroid 21-hydroxylase</fullName>
        <ecNumber evidence="16">1.14.14.16</ecNumber>
    </recommendedName>
    <alternativeName>
        <fullName evidence="21">21-OHase</fullName>
    </alternativeName>
    <alternativeName>
        <fullName evidence="18">Cytochrome P-450c21</fullName>
    </alternativeName>
    <alternativeName>
        <fullName evidence="22">Cytochrome P450 21</fullName>
    </alternativeName>
    <alternativeName>
        <fullName evidence="20">Cytochrome P450 XXI</fullName>
    </alternativeName>
    <alternativeName>
        <fullName evidence="19">Cytochrome P450-C21</fullName>
    </alternativeName>
</protein>
<keyword evidence="12 24" id="KW-0503">Monooxygenase</keyword>
<evidence type="ECO:0000256" key="13">
    <source>
        <dbReference type="ARBA" id="ARBA00023121"/>
    </source>
</evidence>
<dbReference type="GO" id="GO:0005506">
    <property type="term" value="F:iron ion binding"/>
    <property type="evidence" value="ECO:0007669"/>
    <property type="project" value="InterPro"/>
</dbReference>
<proteinExistence type="inferred from homology"/>
<evidence type="ECO:0000256" key="16">
    <source>
        <dbReference type="ARBA" id="ARBA00044040"/>
    </source>
</evidence>
<evidence type="ECO:0000256" key="11">
    <source>
        <dbReference type="ARBA" id="ARBA00023004"/>
    </source>
</evidence>
<keyword evidence="10 24" id="KW-0560">Oxidoreductase</keyword>
<comment type="similarity">
    <text evidence="4 24">Belongs to the cytochrome P450 family.</text>
</comment>
<evidence type="ECO:0000256" key="3">
    <source>
        <dbReference type="ARBA" id="ARBA00004406"/>
    </source>
</evidence>
<evidence type="ECO:0000313" key="26">
    <source>
        <dbReference type="Proteomes" id="UP000515159"/>
    </source>
</evidence>
<evidence type="ECO:0000256" key="15">
    <source>
        <dbReference type="ARBA" id="ARBA00023250"/>
    </source>
</evidence>
<evidence type="ECO:0000256" key="18">
    <source>
        <dbReference type="ARBA" id="ARBA00044217"/>
    </source>
</evidence>
<name>A0A6P8PBP4_GEOSA</name>
<dbReference type="PRINTS" id="PR00385">
    <property type="entry name" value="P450"/>
</dbReference>
<dbReference type="PANTHER" id="PTHR24289">
    <property type="entry name" value="STEROID 17-ALPHA-HYDROXYLASE/17,20 LYASE"/>
    <property type="match status" value="1"/>
</dbReference>
<comment type="subcellular location">
    <subcellularLocation>
        <location evidence="3">Endoplasmic reticulum membrane</location>
        <topology evidence="3">Peripheral membrane protein</topology>
    </subcellularLocation>
    <subcellularLocation>
        <location evidence="2">Microsome membrane</location>
        <topology evidence="2">Peripheral membrane protein</topology>
    </subcellularLocation>
</comment>
<dbReference type="FunFam" id="1.10.630.10:FF:000049">
    <property type="entry name" value="steroid 21-hydroxylase isoform X1"/>
    <property type="match status" value="1"/>
</dbReference>
<dbReference type="GO" id="GO:0004508">
    <property type="term" value="F:steroid 17-alpha-monooxygenase activity"/>
    <property type="evidence" value="ECO:0007669"/>
    <property type="project" value="TreeGrafter"/>
</dbReference>
<evidence type="ECO:0000256" key="23">
    <source>
        <dbReference type="PIRSR" id="PIRSR602401-1"/>
    </source>
</evidence>
<dbReference type="GO" id="GO:0005789">
    <property type="term" value="C:endoplasmic reticulum membrane"/>
    <property type="evidence" value="ECO:0007669"/>
    <property type="project" value="UniProtKB-SubCell"/>
</dbReference>
<dbReference type="PROSITE" id="PS00086">
    <property type="entry name" value="CYTOCHROME_P450"/>
    <property type="match status" value="1"/>
</dbReference>
<dbReference type="KEGG" id="gsh:117346866"/>
<dbReference type="OrthoDB" id="2789670at2759"/>
<evidence type="ECO:0000256" key="9">
    <source>
        <dbReference type="ARBA" id="ARBA00022848"/>
    </source>
</evidence>
<keyword evidence="26" id="KW-1185">Reference proteome</keyword>
<dbReference type="InterPro" id="IPR017972">
    <property type="entry name" value="Cyt_P450_CS"/>
</dbReference>
<keyword evidence="11 23" id="KW-0408">Iron</keyword>
<dbReference type="GO" id="GO:0042446">
    <property type="term" value="P:hormone biosynthetic process"/>
    <property type="evidence" value="ECO:0007669"/>
    <property type="project" value="TreeGrafter"/>
</dbReference>
<reference evidence="27" key="1">
    <citation type="submission" date="2025-08" db="UniProtKB">
        <authorList>
            <consortium name="RefSeq"/>
        </authorList>
    </citation>
    <scope>IDENTIFICATION</scope>
</reference>
<dbReference type="PANTHER" id="PTHR24289:SF17">
    <property type="entry name" value="STEROID 21-HYDROXYLASE ISOFORM X1"/>
    <property type="match status" value="1"/>
</dbReference>
<comment type="cofactor">
    <cofactor evidence="23">
        <name>heme</name>
        <dbReference type="ChEBI" id="CHEBI:30413"/>
    </cofactor>
</comment>
<evidence type="ECO:0000256" key="12">
    <source>
        <dbReference type="ARBA" id="ARBA00023033"/>
    </source>
</evidence>
<dbReference type="Gene3D" id="1.10.630.10">
    <property type="entry name" value="Cytochrome P450"/>
    <property type="match status" value="1"/>
</dbReference>
<keyword evidence="13" id="KW-0446">Lipid-binding</keyword>
<dbReference type="InParanoid" id="A0A6P8PBP4"/>
<dbReference type="PRINTS" id="PR00463">
    <property type="entry name" value="EP450I"/>
</dbReference>
<evidence type="ECO:0000256" key="6">
    <source>
        <dbReference type="ARBA" id="ARBA00022665"/>
    </source>
</evidence>
<evidence type="ECO:0000256" key="17">
    <source>
        <dbReference type="ARBA" id="ARBA00044116"/>
    </source>
</evidence>
<evidence type="ECO:0000256" key="14">
    <source>
        <dbReference type="ARBA" id="ARBA00023136"/>
    </source>
</evidence>
<dbReference type="SUPFAM" id="SSF48264">
    <property type="entry name" value="Cytochrome P450"/>
    <property type="match status" value="1"/>
</dbReference>
<dbReference type="GO" id="GO:0004509">
    <property type="term" value="F:steroid 21-monooxygenase activity"/>
    <property type="evidence" value="ECO:0007669"/>
    <property type="project" value="UniProtKB-EC"/>
</dbReference>
<evidence type="ECO:0000256" key="20">
    <source>
        <dbReference type="ARBA" id="ARBA00044282"/>
    </source>
</evidence>
<evidence type="ECO:0000256" key="19">
    <source>
        <dbReference type="ARBA" id="ARBA00044265"/>
    </source>
</evidence>
<dbReference type="GeneID" id="117346866"/>
<dbReference type="Proteomes" id="UP000515159">
    <property type="component" value="Chromosome 12"/>
</dbReference>
<gene>
    <name evidence="27" type="primary">LOC117346866</name>
</gene>
<organism evidence="26 27">
    <name type="scientific">Geotrypetes seraphini</name>
    <name type="common">Gaboon caecilian</name>
    <name type="synonym">Caecilia seraphini</name>
    <dbReference type="NCBI Taxonomy" id="260995"/>
    <lineage>
        <taxon>Eukaryota</taxon>
        <taxon>Metazoa</taxon>
        <taxon>Chordata</taxon>
        <taxon>Craniata</taxon>
        <taxon>Vertebrata</taxon>
        <taxon>Euteleostomi</taxon>
        <taxon>Amphibia</taxon>
        <taxon>Gymnophiona</taxon>
        <taxon>Geotrypetes</taxon>
    </lineage>
</organism>
<comment type="cofactor">
    <cofactor evidence="1">
        <name>heme b</name>
        <dbReference type="ChEBI" id="CHEBI:60344"/>
    </cofactor>
</comment>
<dbReference type="InterPro" id="IPR002401">
    <property type="entry name" value="Cyt_P450_E_grp-I"/>
</dbReference>
<dbReference type="AlphaFoldDB" id="A0A6P8PBP4"/>